<dbReference type="AlphaFoldDB" id="B7FRX7"/>
<dbReference type="EMBL" id="CM000606">
    <property type="protein sequence ID" value="EEC50388.1"/>
    <property type="molecule type" value="Genomic_DNA"/>
</dbReference>
<dbReference type="Proteomes" id="UP000000759">
    <property type="component" value="Chromosome 2"/>
</dbReference>
<evidence type="ECO:0000313" key="9">
    <source>
        <dbReference type="Proteomes" id="UP000000759"/>
    </source>
</evidence>
<gene>
    <name evidence="8" type="ORF">PHATRDRAFT_32535</name>
</gene>
<evidence type="ECO:0000256" key="2">
    <source>
        <dbReference type="ARBA" id="ARBA00022475"/>
    </source>
</evidence>
<comment type="subcellular location">
    <subcellularLocation>
        <location evidence="1">Cell membrane</location>
        <topology evidence="1">Multi-pass membrane protein</topology>
    </subcellularLocation>
</comment>
<dbReference type="OMA" id="WMACWIA"/>
<keyword evidence="9" id="KW-1185">Reference proteome</keyword>
<feature type="transmembrane region" description="Helical" evidence="6">
    <location>
        <begin position="12"/>
        <end position="34"/>
    </location>
</feature>
<dbReference type="eggNOG" id="ENOG502S2UV">
    <property type="taxonomic scope" value="Eukaryota"/>
</dbReference>
<dbReference type="Pfam" id="PF00892">
    <property type="entry name" value="EamA"/>
    <property type="match status" value="1"/>
</dbReference>
<dbReference type="GO" id="GO:0005886">
    <property type="term" value="C:plasma membrane"/>
    <property type="evidence" value="ECO:0007669"/>
    <property type="project" value="UniProtKB-SubCell"/>
</dbReference>
<evidence type="ECO:0000256" key="3">
    <source>
        <dbReference type="ARBA" id="ARBA00022692"/>
    </source>
</evidence>
<dbReference type="InterPro" id="IPR000620">
    <property type="entry name" value="EamA_dom"/>
</dbReference>
<keyword evidence="3 6" id="KW-0812">Transmembrane</keyword>
<evidence type="ECO:0000256" key="1">
    <source>
        <dbReference type="ARBA" id="ARBA00004651"/>
    </source>
</evidence>
<evidence type="ECO:0000256" key="4">
    <source>
        <dbReference type="ARBA" id="ARBA00022989"/>
    </source>
</evidence>
<feature type="transmembrane region" description="Helical" evidence="6">
    <location>
        <begin position="221"/>
        <end position="239"/>
    </location>
</feature>
<organism evidence="8 9">
    <name type="scientific">Phaeodactylum tricornutum (strain CCAP 1055/1)</name>
    <dbReference type="NCBI Taxonomy" id="556484"/>
    <lineage>
        <taxon>Eukaryota</taxon>
        <taxon>Sar</taxon>
        <taxon>Stramenopiles</taxon>
        <taxon>Ochrophyta</taxon>
        <taxon>Bacillariophyta</taxon>
        <taxon>Bacillariophyceae</taxon>
        <taxon>Bacillariophycidae</taxon>
        <taxon>Naviculales</taxon>
        <taxon>Phaeodactylaceae</taxon>
        <taxon>Phaeodactylum</taxon>
    </lineage>
</organism>
<feature type="domain" description="EamA" evidence="7">
    <location>
        <begin position="296"/>
        <end position="369"/>
    </location>
</feature>
<dbReference type="InterPro" id="IPR051258">
    <property type="entry name" value="Diverse_Substrate_Transporter"/>
</dbReference>
<dbReference type="PaxDb" id="2850-Phatr32535"/>
<reference evidence="8 9" key="1">
    <citation type="journal article" date="2008" name="Nature">
        <title>The Phaeodactylum genome reveals the evolutionary history of diatom genomes.</title>
        <authorList>
            <person name="Bowler C."/>
            <person name="Allen A.E."/>
            <person name="Badger J.H."/>
            <person name="Grimwood J."/>
            <person name="Jabbari K."/>
            <person name="Kuo A."/>
            <person name="Maheswari U."/>
            <person name="Martens C."/>
            <person name="Maumus F."/>
            <person name="Otillar R.P."/>
            <person name="Rayko E."/>
            <person name="Salamov A."/>
            <person name="Vandepoele K."/>
            <person name="Beszteri B."/>
            <person name="Gruber A."/>
            <person name="Heijde M."/>
            <person name="Katinka M."/>
            <person name="Mock T."/>
            <person name="Valentin K."/>
            <person name="Verret F."/>
            <person name="Berges J.A."/>
            <person name="Brownlee C."/>
            <person name="Cadoret J.P."/>
            <person name="Chiovitti A."/>
            <person name="Choi C.J."/>
            <person name="Coesel S."/>
            <person name="De Martino A."/>
            <person name="Detter J.C."/>
            <person name="Durkin C."/>
            <person name="Falciatore A."/>
            <person name="Fournet J."/>
            <person name="Haruta M."/>
            <person name="Huysman M.J."/>
            <person name="Jenkins B.D."/>
            <person name="Jiroutova K."/>
            <person name="Jorgensen R.E."/>
            <person name="Joubert Y."/>
            <person name="Kaplan A."/>
            <person name="Kroger N."/>
            <person name="Kroth P.G."/>
            <person name="La Roche J."/>
            <person name="Lindquist E."/>
            <person name="Lommer M."/>
            <person name="Martin-Jezequel V."/>
            <person name="Lopez P.J."/>
            <person name="Lucas S."/>
            <person name="Mangogna M."/>
            <person name="McGinnis K."/>
            <person name="Medlin L.K."/>
            <person name="Montsant A."/>
            <person name="Oudot-Le Secq M.P."/>
            <person name="Napoli C."/>
            <person name="Obornik M."/>
            <person name="Parker M.S."/>
            <person name="Petit J.L."/>
            <person name="Porcel B.M."/>
            <person name="Poulsen N."/>
            <person name="Robison M."/>
            <person name="Rychlewski L."/>
            <person name="Rynearson T.A."/>
            <person name="Schmutz J."/>
            <person name="Shapiro H."/>
            <person name="Siaut M."/>
            <person name="Stanley M."/>
            <person name="Sussman M.R."/>
            <person name="Taylor A.R."/>
            <person name="Vardi A."/>
            <person name="von Dassow P."/>
            <person name="Vyverman W."/>
            <person name="Willis A."/>
            <person name="Wyrwicz L.S."/>
            <person name="Rokhsar D.S."/>
            <person name="Weissenbach J."/>
            <person name="Armbrust E.V."/>
            <person name="Green B.R."/>
            <person name="Van de Peer Y."/>
            <person name="Grigoriev I.V."/>
        </authorList>
    </citation>
    <scope>NUCLEOTIDE SEQUENCE [LARGE SCALE GENOMIC DNA]</scope>
    <source>
        <strain evidence="8 9">CCAP 1055/1</strain>
    </source>
</reference>
<proteinExistence type="predicted"/>
<dbReference type="PANTHER" id="PTHR42920">
    <property type="entry name" value="OS03G0707200 PROTEIN-RELATED"/>
    <property type="match status" value="1"/>
</dbReference>
<keyword evidence="4 6" id="KW-1133">Transmembrane helix</keyword>
<dbReference type="HOGENOM" id="CLU_033863_22_1_1"/>
<feature type="transmembrane region" description="Helical" evidence="6">
    <location>
        <begin position="353"/>
        <end position="369"/>
    </location>
</feature>
<feature type="transmembrane region" description="Helical" evidence="6">
    <location>
        <begin position="326"/>
        <end position="347"/>
    </location>
</feature>
<keyword evidence="5 6" id="KW-0472">Membrane</keyword>
<dbReference type="GeneID" id="7197394"/>
<accession>B7FRX7</accession>
<evidence type="ECO:0000313" key="8">
    <source>
        <dbReference type="EMBL" id="EEC50388.1"/>
    </source>
</evidence>
<dbReference type="InParanoid" id="B7FRX7"/>
<sequence length="370" mass="39514">MSKDTDRERRSGLLVLLTVPVAWGTFEPAVRYLYTIDPPIPGFVFSTCYYLVASSSLYLACFLSQTKKSDGNKSLEVSQPWPIQGGLELGSYLFVGNALQVIGLQTVPSDRAAFLLQLTTIFVPLLDATLARNLYAIPGRTWMACWIALAGVATMGLDRSNTSNSFQNLEPSLGILNDVLSQLSGGDAFIVAAAIAYTFHCLRLESYAQSTSAVQLAASKATTETVLSAASVAGLIWYSSSTGYDKLSVEELKTHSDHLNSLASFARQTGQEIVNFLSSVENGIASGSVSFATLRPALLATLWIGLVTVAYTIYAQSYGQSRIRPVTANLIYTIQPICTALFAWFLLGESLGPAGYAGGALIGAAVLLVA</sequence>
<feature type="transmembrane region" description="Helical" evidence="6">
    <location>
        <begin position="297"/>
        <end position="314"/>
    </location>
</feature>
<dbReference type="KEGG" id="pti:PHATRDRAFT_32535"/>
<evidence type="ECO:0000256" key="5">
    <source>
        <dbReference type="ARBA" id="ARBA00023136"/>
    </source>
</evidence>
<feature type="transmembrane region" description="Helical" evidence="6">
    <location>
        <begin position="40"/>
        <end position="63"/>
    </location>
</feature>
<evidence type="ECO:0000259" key="7">
    <source>
        <dbReference type="Pfam" id="PF00892"/>
    </source>
</evidence>
<dbReference type="SUPFAM" id="SSF103481">
    <property type="entry name" value="Multidrug resistance efflux transporter EmrE"/>
    <property type="match status" value="1"/>
</dbReference>
<dbReference type="RefSeq" id="XP_002177574.1">
    <property type="nucleotide sequence ID" value="XM_002177538.1"/>
</dbReference>
<reference evidence="9" key="2">
    <citation type="submission" date="2008-08" db="EMBL/GenBank/DDBJ databases">
        <authorList>
            <consortium name="Diatom Consortium"/>
            <person name="Grigoriev I."/>
            <person name="Grimwood J."/>
            <person name="Kuo A."/>
            <person name="Otillar R.P."/>
            <person name="Salamov A."/>
            <person name="Detter J.C."/>
            <person name="Lindquist E."/>
            <person name="Shapiro H."/>
            <person name="Lucas S."/>
            <person name="Glavina del Rio T."/>
            <person name="Pitluck S."/>
            <person name="Rokhsar D."/>
            <person name="Bowler C."/>
        </authorList>
    </citation>
    <scope>GENOME REANNOTATION</scope>
    <source>
        <strain evidence="9">CCAP 1055/1</strain>
    </source>
</reference>
<dbReference type="InterPro" id="IPR037185">
    <property type="entry name" value="EmrE-like"/>
</dbReference>
<keyword evidence="2" id="KW-1003">Cell membrane</keyword>
<name>B7FRX7_PHATC</name>
<dbReference type="PANTHER" id="PTHR42920:SF5">
    <property type="entry name" value="EAMA DOMAIN-CONTAINING PROTEIN"/>
    <property type="match status" value="1"/>
</dbReference>
<evidence type="ECO:0000256" key="6">
    <source>
        <dbReference type="SAM" id="Phobius"/>
    </source>
</evidence>
<protein>
    <recommendedName>
        <fullName evidence="7">EamA domain-containing protein</fullName>
    </recommendedName>
</protein>
<dbReference type="OrthoDB" id="2017960at2759"/>